<feature type="region of interest" description="Disordered" evidence="2">
    <location>
        <begin position="51"/>
        <end position="101"/>
    </location>
</feature>
<feature type="compositionally biased region" description="Gly residues" evidence="2">
    <location>
        <begin position="82"/>
        <end position="93"/>
    </location>
</feature>
<evidence type="ECO:0000259" key="4">
    <source>
        <dbReference type="Pfam" id="PF14257"/>
    </source>
</evidence>
<keyword evidence="3" id="KW-0812">Transmembrane</keyword>
<name>A0A9E8S812_9MICO</name>
<organism evidence="5 6">
    <name type="scientific">Microcella daejeonensis</name>
    <dbReference type="NCBI Taxonomy" id="2994971"/>
    <lineage>
        <taxon>Bacteria</taxon>
        <taxon>Bacillati</taxon>
        <taxon>Actinomycetota</taxon>
        <taxon>Actinomycetes</taxon>
        <taxon>Micrococcales</taxon>
        <taxon>Microbacteriaceae</taxon>
        <taxon>Microcella</taxon>
    </lineage>
</organism>
<protein>
    <submittedName>
        <fullName evidence="5">DUF4349 domain-containing protein</fullName>
    </submittedName>
</protein>
<dbReference type="RefSeq" id="WP_267780145.1">
    <property type="nucleotide sequence ID" value="NZ_CP113089.1"/>
</dbReference>
<evidence type="ECO:0000313" key="5">
    <source>
        <dbReference type="EMBL" id="WAB80479.1"/>
    </source>
</evidence>
<feature type="region of interest" description="Disordered" evidence="2">
    <location>
        <begin position="325"/>
        <end position="353"/>
    </location>
</feature>
<feature type="compositionally biased region" description="Low complexity" evidence="2">
    <location>
        <begin position="328"/>
        <end position="353"/>
    </location>
</feature>
<gene>
    <name evidence="5" type="ORF">OVN18_07805</name>
</gene>
<keyword evidence="1" id="KW-0175">Coiled coil</keyword>
<evidence type="ECO:0000256" key="2">
    <source>
        <dbReference type="SAM" id="MobiDB-lite"/>
    </source>
</evidence>
<feature type="domain" description="DUF4349" evidence="4">
    <location>
        <begin position="103"/>
        <end position="309"/>
    </location>
</feature>
<dbReference type="KEGG" id="mdb:OVN18_07805"/>
<dbReference type="Pfam" id="PF14257">
    <property type="entry name" value="DUF4349"/>
    <property type="match status" value="1"/>
</dbReference>
<dbReference type="Proteomes" id="UP001164706">
    <property type="component" value="Chromosome"/>
</dbReference>
<sequence length="353" mass="36151">MTAHAARRAQPASPAGSSRSTRAARRSRGGALAASLALLLLLAGCTGAADSASDESGGFVGPDGMPMPAETFQPGVDAPTGESGGDADGGGTGDLVDGSDAGREVITTGSLYVTVAEPLDAAAEAARIVERADGRVDGRNEFAPRQGDRGGAELVLRIPSAQLTEVIDELQQLGESEELSLSASDVTREVRDVEARIGALSSSVERLLALQGSAGDVEELIALETAISDRQAELESLQSQQRALADQVSLSTLRLTLGSEQTAPVDEPDTFLSGLQTGWDALLAFLSGALVVLGVLLPWLLVLGLIVLVALLVLRRARRRHEAERAAAGDAVMPAPSASPQESAAPAAGAPLD</sequence>
<keyword evidence="3" id="KW-1133">Transmembrane helix</keyword>
<evidence type="ECO:0000256" key="3">
    <source>
        <dbReference type="SAM" id="Phobius"/>
    </source>
</evidence>
<dbReference type="InterPro" id="IPR025645">
    <property type="entry name" value="DUF4349"/>
</dbReference>
<proteinExistence type="predicted"/>
<feature type="coiled-coil region" evidence="1">
    <location>
        <begin position="220"/>
        <end position="247"/>
    </location>
</feature>
<evidence type="ECO:0000256" key="1">
    <source>
        <dbReference type="SAM" id="Coils"/>
    </source>
</evidence>
<feature type="region of interest" description="Disordered" evidence="2">
    <location>
        <begin position="1"/>
        <end position="27"/>
    </location>
</feature>
<feature type="transmembrane region" description="Helical" evidence="3">
    <location>
        <begin position="281"/>
        <end position="314"/>
    </location>
</feature>
<dbReference type="AlphaFoldDB" id="A0A9E8S812"/>
<keyword evidence="3" id="KW-0472">Membrane</keyword>
<dbReference type="EMBL" id="CP113089">
    <property type="protein sequence ID" value="WAB80479.1"/>
    <property type="molecule type" value="Genomic_DNA"/>
</dbReference>
<keyword evidence="6" id="KW-1185">Reference proteome</keyword>
<evidence type="ECO:0000313" key="6">
    <source>
        <dbReference type="Proteomes" id="UP001164706"/>
    </source>
</evidence>
<reference evidence="5" key="1">
    <citation type="submission" date="2022-11" db="EMBL/GenBank/DDBJ databases">
        <title>Description of Microcella daejonensis nov. sp, isolated from riverside soil.</title>
        <authorList>
            <person name="Molina K.M."/>
            <person name="Kim S.B."/>
        </authorList>
    </citation>
    <scope>NUCLEOTIDE SEQUENCE</scope>
    <source>
        <strain evidence="5">MMS21-STM12</strain>
    </source>
</reference>
<accession>A0A9E8S812</accession>